<dbReference type="Proteomes" id="UP000309215">
    <property type="component" value="Unassembled WGS sequence"/>
</dbReference>
<sequence length="183" mass="20186">MAETLHIAIVRRVRKTHIADFERALTEFASRSLAEAGARGVHCLYPPPGSDSNEYGILRSFASAADRDAFYETALYKEWLARIAPMVEGEPTYRRLEGLEAWFRSAADPMPPRWKMALLTWIAVWPVSMIVPAILLPLLGPNFPHVLASGVIAGGIVAVLTWGAMPLLVKLAHGWLQPGNRTS</sequence>
<feature type="transmembrane region" description="Helical" evidence="1">
    <location>
        <begin position="146"/>
        <end position="169"/>
    </location>
</feature>
<evidence type="ECO:0000313" key="3">
    <source>
        <dbReference type="Proteomes" id="UP000309215"/>
    </source>
</evidence>
<feature type="transmembrane region" description="Helical" evidence="1">
    <location>
        <begin position="118"/>
        <end position="140"/>
    </location>
</feature>
<dbReference type="AlphaFoldDB" id="A0A4U1JH96"/>
<dbReference type="PANTHER" id="PTHR40057">
    <property type="entry name" value="SLR1162 PROTEIN"/>
    <property type="match status" value="1"/>
</dbReference>
<gene>
    <name evidence="2" type="ORF">E8A74_06375</name>
</gene>
<dbReference type="Gene3D" id="3.30.70.100">
    <property type="match status" value="1"/>
</dbReference>
<dbReference type="PANTHER" id="PTHR40057:SF1">
    <property type="entry name" value="SLR1162 PROTEIN"/>
    <property type="match status" value="1"/>
</dbReference>
<reference evidence="2 3" key="1">
    <citation type="submission" date="2019-04" db="EMBL/GenBank/DDBJ databases">
        <authorList>
            <person name="Li Y."/>
            <person name="Wang J."/>
        </authorList>
    </citation>
    <scope>NUCLEOTIDE SEQUENCE [LARGE SCALE GENOMIC DNA]</scope>
    <source>
        <strain evidence="2 3">DSM 14668</strain>
    </source>
</reference>
<dbReference type="InterPro" id="IPR038762">
    <property type="entry name" value="ABM_predict"/>
</dbReference>
<dbReference type="OrthoDB" id="1494254at2"/>
<comment type="caution">
    <text evidence="2">The sequence shown here is derived from an EMBL/GenBank/DDBJ whole genome shotgun (WGS) entry which is preliminary data.</text>
</comment>
<keyword evidence="1" id="KW-0812">Transmembrane</keyword>
<dbReference type="RefSeq" id="WP_136928034.1">
    <property type="nucleotide sequence ID" value="NZ_SSMQ01000005.1"/>
</dbReference>
<keyword evidence="2" id="KW-0560">Oxidoreductase</keyword>
<proteinExistence type="predicted"/>
<dbReference type="SUPFAM" id="SSF54909">
    <property type="entry name" value="Dimeric alpha+beta barrel"/>
    <property type="match status" value="1"/>
</dbReference>
<evidence type="ECO:0000256" key="1">
    <source>
        <dbReference type="SAM" id="Phobius"/>
    </source>
</evidence>
<dbReference type="InterPro" id="IPR011008">
    <property type="entry name" value="Dimeric_a/b-barrel"/>
</dbReference>
<keyword evidence="3" id="KW-1185">Reference proteome</keyword>
<keyword evidence="2" id="KW-0503">Monooxygenase</keyword>
<organism evidence="2 3">
    <name type="scientific">Polyangium fumosum</name>
    <dbReference type="NCBI Taxonomy" id="889272"/>
    <lineage>
        <taxon>Bacteria</taxon>
        <taxon>Pseudomonadati</taxon>
        <taxon>Myxococcota</taxon>
        <taxon>Polyangia</taxon>
        <taxon>Polyangiales</taxon>
        <taxon>Polyangiaceae</taxon>
        <taxon>Polyangium</taxon>
    </lineage>
</organism>
<name>A0A4U1JH96_9BACT</name>
<dbReference type="EMBL" id="SSMQ01000005">
    <property type="protein sequence ID" value="TKD11760.1"/>
    <property type="molecule type" value="Genomic_DNA"/>
</dbReference>
<evidence type="ECO:0000313" key="2">
    <source>
        <dbReference type="EMBL" id="TKD11760.1"/>
    </source>
</evidence>
<keyword evidence="1" id="KW-0472">Membrane</keyword>
<dbReference type="GO" id="GO:0004497">
    <property type="term" value="F:monooxygenase activity"/>
    <property type="evidence" value="ECO:0007669"/>
    <property type="project" value="UniProtKB-KW"/>
</dbReference>
<accession>A0A4U1JH96</accession>
<keyword evidence="1" id="KW-1133">Transmembrane helix</keyword>
<protein>
    <submittedName>
        <fullName evidence="2">Antibiotic biosynthesis monooxygenase</fullName>
    </submittedName>
</protein>